<dbReference type="Gene3D" id="3.30.457.50">
    <property type="entry name" value="Chromosome segregation protein Spc25"/>
    <property type="match status" value="1"/>
</dbReference>
<keyword evidence="14" id="KW-1185">Reference proteome</keyword>
<feature type="compositionally biased region" description="Low complexity" evidence="11">
    <location>
        <begin position="18"/>
        <end position="37"/>
    </location>
</feature>
<dbReference type="GeneID" id="37044023"/>
<sequence length="310" mass="34663">MASRISLATPGKLHTPGPLSRSLRASVSSRAVAGPSSQPAGFDSHWLLQDDFEGGDSDLPDALRFDALGTAVRDFVEHFTAFKEGVAVTAKEASEMHARRVEEQRNGMEDLRLRTEKQKELEKVLIESIGREEEEDKAARVQAQQLLSQRNSITHRIQEAQAELEALQASLEKKQSEKQDRAARLQRQISRNGPELALFGRMLGCYIKAVPGQAKLLEFKFNLVNPDDTAEEARFVLDVDSRNYRVTECEPALPEAKIGGLVAELNASRALYVFVKKMRAAIREEVDHIRADRRSRKRKELASSTSEGRT</sequence>
<keyword evidence="7 9" id="KW-0131">Cell cycle</keyword>
<organism evidence="13 14">
    <name type="scientific">Acaromyces ingoldii</name>
    <dbReference type="NCBI Taxonomy" id="215250"/>
    <lineage>
        <taxon>Eukaryota</taxon>
        <taxon>Fungi</taxon>
        <taxon>Dikarya</taxon>
        <taxon>Basidiomycota</taxon>
        <taxon>Ustilaginomycotina</taxon>
        <taxon>Exobasidiomycetes</taxon>
        <taxon>Exobasidiales</taxon>
        <taxon>Cryptobasidiaceae</taxon>
        <taxon>Acaromyces</taxon>
    </lineage>
</organism>
<evidence type="ECO:0000256" key="6">
    <source>
        <dbReference type="ARBA" id="ARBA00023054"/>
    </source>
</evidence>
<dbReference type="GO" id="GO:0051301">
    <property type="term" value="P:cell division"/>
    <property type="evidence" value="ECO:0007669"/>
    <property type="project" value="UniProtKB-UniRule"/>
</dbReference>
<evidence type="ECO:0000313" key="13">
    <source>
        <dbReference type="EMBL" id="PWN89373.1"/>
    </source>
</evidence>
<evidence type="ECO:0000256" key="2">
    <source>
        <dbReference type="ARBA" id="ARBA00022454"/>
    </source>
</evidence>
<dbReference type="EMBL" id="KZ819637">
    <property type="protein sequence ID" value="PWN89373.1"/>
    <property type="molecule type" value="Genomic_DNA"/>
</dbReference>
<proteinExistence type="inferred from homology"/>
<dbReference type="AlphaFoldDB" id="A0A316YMT1"/>
<evidence type="ECO:0000256" key="10">
    <source>
        <dbReference type="SAM" id="Coils"/>
    </source>
</evidence>
<dbReference type="GO" id="GO:0007059">
    <property type="term" value="P:chromosome segregation"/>
    <property type="evidence" value="ECO:0007669"/>
    <property type="project" value="InterPro"/>
</dbReference>
<keyword evidence="3 9" id="KW-0132">Cell division</keyword>
<evidence type="ECO:0000256" key="5">
    <source>
        <dbReference type="ARBA" id="ARBA00022838"/>
    </source>
</evidence>
<dbReference type="RefSeq" id="XP_025376571.1">
    <property type="nucleotide sequence ID" value="XM_025522107.1"/>
</dbReference>
<dbReference type="InterPro" id="IPR013255">
    <property type="entry name" value="Spc25_C"/>
</dbReference>
<evidence type="ECO:0000256" key="8">
    <source>
        <dbReference type="ARBA" id="ARBA00023328"/>
    </source>
</evidence>
<comment type="similarity">
    <text evidence="1 9">Belongs to the SPC25 family.</text>
</comment>
<reference evidence="13 14" key="1">
    <citation type="journal article" date="2018" name="Mol. Biol. Evol.">
        <title>Broad Genomic Sampling Reveals a Smut Pathogenic Ancestry of the Fungal Clade Ustilaginomycotina.</title>
        <authorList>
            <person name="Kijpornyongpan T."/>
            <person name="Mondo S.J."/>
            <person name="Barry K."/>
            <person name="Sandor L."/>
            <person name="Lee J."/>
            <person name="Lipzen A."/>
            <person name="Pangilinan J."/>
            <person name="LaButti K."/>
            <person name="Hainaut M."/>
            <person name="Henrissat B."/>
            <person name="Grigoriev I.V."/>
            <person name="Spatafora J.W."/>
            <person name="Aime M.C."/>
        </authorList>
    </citation>
    <scope>NUCLEOTIDE SEQUENCE [LARGE SCALE GENOMIC DNA]</scope>
    <source>
        <strain evidence="13 14">MCA 4198</strain>
    </source>
</reference>
<gene>
    <name evidence="13" type="ORF">FA10DRAFT_267942</name>
</gene>
<evidence type="ECO:0000259" key="12">
    <source>
        <dbReference type="Pfam" id="PF08234"/>
    </source>
</evidence>
<dbReference type="Proteomes" id="UP000245768">
    <property type="component" value="Unassembled WGS sequence"/>
</dbReference>
<evidence type="ECO:0000256" key="4">
    <source>
        <dbReference type="ARBA" id="ARBA00022776"/>
    </source>
</evidence>
<evidence type="ECO:0000256" key="9">
    <source>
        <dbReference type="RuleBase" id="RU367150"/>
    </source>
</evidence>
<dbReference type="Pfam" id="PF08234">
    <property type="entry name" value="Spindle_Spc25"/>
    <property type="match status" value="1"/>
</dbReference>
<dbReference type="CDD" id="cd23784">
    <property type="entry name" value="RWD_Spc25"/>
    <property type="match status" value="1"/>
</dbReference>
<evidence type="ECO:0000256" key="11">
    <source>
        <dbReference type="SAM" id="MobiDB-lite"/>
    </source>
</evidence>
<keyword evidence="5 9" id="KW-0995">Kinetochore</keyword>
<comment type="function">
    <text evidence="9">Acts as a component of the essential kinetochore-associated NDC80 complex, which is required for chromosome segregation and spindle checkpoint activity.</text>
</comment>
<dbReference type="InParanoid" id="A0A316YMT1"/>
<dbReference type="OrthoDB" id="4056921at2759"/>
<evidence type="ECO:0000256" key="1">
    <source>
        <dbReference type="ARBA" id="ARBA00006379"/>
    </source>
</evidence>
<evidence type="ECO:0000313" key="14">
    <source>
        <dbReference type="Proteomes" id="UP000245768"/>
    </source>
</evidence>
<dbReference type="InterPro" id="IPR045143">
    <property type="entry name" value="Spc25"/>
</dbReference>
<dbReference type="GO" id="GO:0005634">
    <property type="term" value="C:nucleus"/>
    <property type="evidence" value="ECO:0007669"/>
    <property type="project" value="UniProtKB-SubCell"/>
</dbReference>
<dbReference type="GO" id="GO:0031262">
    <property type="term" value="C:Ndc80 complex"/>
    <property type="evidence" value="ECO:0007669"/>
    <property type="project" value="InterPro"/>
</dbReference>
<evidence type="ECO:0000256" key="3">
    <source>
        <dbReference type="ARBA" id="ARBA00022618"/>
    </source>
</evidence>
<feature type="region of interest" description="Disordered" evidence="11">
    <location>
        <begin position="1"/>
        <end position="44"/>
    </location>
</feature>
<keyword evidence="4 9" id="KW-0498">Mitosis</keyword>
<keyword evidence="9" id="KW-0539">Nucleus</keyword>
<dbReference type="STRING" id="215250.A0A316YMT1"/>
<comment type="subcellular location">
    <subcellularLocation>
        <location evidence="9">Nucleus</location>
    </subcellularLocation>
    <subcellularLocation>
        <location evidence="9">Chromosome</location>
        <location evidence="9">Centromere</location>
        <location evidence="9">Kinetochore</location>
    </subcellularLocation>
</comment>
<keyword evidence="6 10" id="KW-0175">Coiled coil</keyword>
<keyword evidence="8 9" id="KW-0137">Centromere</keyword>
<feature type="domain" description="Chromosome segregation protein Spc25 C-terminal" evidence="12">
    <location>
        <begin position="214"/>
        <end position="281"/>
    </location>
</feature>
<keyword evidence="2 9" id="KW-0158">Chromosome</keyword>
<dbReference type="FunCoup" id="A0A316YMT1">
    <property type="interactions" value="113"/>
</dbReference>
<dbReference type="PANTHER" id="PTHR14281">
    <property type="entry name" value="KINETOCHORE PROTEIN SPC25-RELATED"/>
    <property type="match status" value="1"/>
</dbReference>
<evidence type="ECO:0000256" key="7">
    <source>
        <dbReference type="ARBA" id="ARBA00023306"/>
    </source>
</evidence>
<feature type="coiled-coil region" evidence="10">
    <location>
        <begin position="143"/>
        <end position="188"/>
    </location>
</feature>
<accession>A0A316YMT1</accession>
<protein>
    <recommendedName>
        <fullName evidence="9">Kinetochore protein SPC25</fullName>
    </recommendedName>
</protein>
<comment type="subunit">
    <text evidence="9">Component of the NDC80 complex.</text>
</comment>
<dbReference type="PANTHER" id="PTHR14281:SF0">
    <property type="entry name" value="KINETOCHORE PROTEIN SPC25"/>
    <property type="match status" value="1"/>
</dbReference>
<name>A0A316YMT1_9BASI</name>